<evidence type="ECO:0000313" key="6">
    <source>
        <dbReference type="Proteomes" id="UP000036403"/>
    </source>
</evidence>
<accession>A0A0J7KC73</accession>
<dbReference type="Pfam" id="PF00665">
    <property type="entry name" value="rve"/>
    <property type="match status" value="1"/>
</dbReference>
<feature type="compositionally biased region" description="Acidic residues" evidence="3">
    <location>
        <begin position="231"/>
        <end position="242"/>
    </location>
</feature>
<dbReference type="GO" id="GO:0015074">
    <property type="term" value="P:DNA integration"/>
    <property type="evidence" value="ECO:0007669"/>
    <property type="project" value="InterPro"/>
</dbReference>
<dbReference type="Proteomes" id="UP000036403">
    <property type="component" value="Unassembled WGS sequence"/>
</dbReference>
<feature type="compositionally biased region" description="Basic and acidic residues" evidence="3">
    <location>
        <begin position="217"/>
        <end position="230"/>
    </location>
</feature>
<feature type="region of interest" description="Disordered" evidence="3">
    <location>
        <begin position="217"/>
        <end position="289"/>
    </location>
</feature>
<proteinExistence type="predicted"/>
<dbReference type="Gene3D" id="3.30.420.10">
    <property type="entry name" value="Ribonuclease H-like superfamily/Ribonuclease H"/>
    <property type="match status" value="1"/>
</dbReference>
<dbReference type="STRING" id="67767.A0A0J7KC73"/>
<dbReference type="PANTHER" id="PTHR42648">
    <property type="entry name" value="TRANSPOSASE, PUTATIVE-RELATED"/>
    <property type="match status" value="1"/>
</dbReference>
<name>A0A0J7KC73_LASNI</name>
<evidence type="ECO:0000256" key="1">
    <source>
        <dbReference type="ARBA" id="ARBA00022723"/>
    </source>
</evidence>
<dbReference type="InterPro" id="IPR043502">
    <property type="entry name" value="DNA/RNA_pol_sf"/>
</dbReference>
<feature type="compositionally biased region" description="Acidic residues" evidence="3">
    <location>
        <begin position="249"/>
        <end position="268"/>
    </location>
</feature>
<dbReference type="GO" id="GO:0046872">
    <property type="term" value="F:metal ion binding"/>
    <property type="evidence" value="ECO:0007669"/>
    <property type="project" value="UniProtKB-KW"/>
</dbReference>
<dbReference type="GO" id="GO:0042575">
    <property type="term" value="C:DNA polymerase complex"/>
    <property type="evidence" value="ECO:0007669"/>
    <property type="project" value="UniProtKB-ARBA"/>
</dbReference>
<dbReference type="OrthoDB" id="8188638at2759"/>
<keyword evidence="1" id="KW-0479">Metal-binding</keyword>
<dbReference type="InterPro" id="IPR013103">
    <property type="entry name" value="RVT_2"/>
</dbReference>
<dbReference type="GO" id="GO:0016787">
    <property type="term" value="F:hydrolase activity"/>
    <property type="evidence" value="ECO:0007669"/>
    <property type="project" value="UniProtKB-KW"/>
</dbReference>
<dbReference type="PANTHER" id="PTHR42648:SF28">
    <property type="entry name" value="TRANSPOSON-ENCODED PROTEIN WITH RIBONUCLEASE H-LIKE AND RETROVIRUS ZINC FINGER-LIKE DOMAINS"/>
    <property type="match status" value="1"/>
</dbReference>
<organism evidence="5 6">
    <name type="scientific">Lasius niger</name>
    <name type="common">Black garden ant</name>
    <dbReference type="NCBI Taxonomy" id="67767"/>
    <lineage>
        <taxon>Eukaryota</taxon>
        <taxon>Metazoa</taxon>
        <taxon>Ecdysozoa</taxon>
        <taxon>Arthropoda</taxon>
        <taxon>Hexapoda</taxon>
        <taxon>Insecta</taxon>
        <taxon>Pterygota</taxon>
        <taxon>Neoptera</taxon>
        <taxon>Endopterygota</taxon>
        <taxon>Hymenoptera</taxon>
        <taxon>Apocrita</taxon>
        <taxon>Aculeata</taxon>
        <taxon>Formicoidea</taxon>
        <taxon>Formicidae</taxon>
        <taxon>Formicinae</taxon>
        <taxon>Lasius</taxon>
        <taxon>Lasius</taxon>
    </lineage>
</organism>
<dbReference type="InterPro" id="IPR001584">
    <property type="entry name" value="Integrase_cat-core"/>
</dbReference>
<dbReference type="InterPro" id="IPR039537">
    <property type="entry name" value="Retrotran_Ty1/copia-like"/>
</dbReference>
<feature type="compositionally biased region" description="Basic and acidic residues" evidence="3">
    <location>
        <begin position="269"/>
        <end position="286"/>
    </location>
</feature>
<dbReference type="PaxDb" id="67767-A0A0J7KC73"/>
<dbReference type="EMBL" id="LBMM01009639">
    <property type="protein sequence ID" value="KMQ87973.1"/>
    <property type="molecule type" value="Genomic_DNA"/>
</dbReference>
<comment type="caution">
    <text evidence="5">The sequence shown here is derived from an EMBL/GenBank/DDBJ whole genome shotgun (WGS) entry which is preliminary data.</text>
</comment>
<dbReference type="CDD" id="cd09272">
    <property type="entry name" value="RNase_HI_RT_Ty1"/>
    <property type="match status" value="1"/>
</dbReference>
<dbReference type="SUPFAM" id="SSF53098">
    <property type="entry name" value="Ribonuclease H-like"/>
    <property type="match status" value="1"/>
</dbReference>
<dbReference type="InterPro" id="IPR036397">
    <property type="entry name" value="RNaseH_sf"/>
</dbReference>
<evidence type="ECO:0000256" key="3">
    <source>
        <dbReference type="SAM" id="MobiDB-lite"/>
    </source>
</evidence>
<dbReference type="InterPro" id="IPR012337">
    <property type="entry name" value="RNaseH-like_sf"/>
</dbReference>
<keyword evidence="6" id="KW-1185">Reference proteome</keyword>
<gene>
    <name evidence="5" type="ORF">RF55_12616</name>
</gene>
<dbReference type="SUPFAM" id="SSF56672">
    <property type="entry name" value="DNA/RNA polymerases"/>
    <property type="match status" value="1"/>
</dbReference>
<dbReference type="AlphaFoldDB" id="A0A0J7KC73"/>
<evidence type="ECO:0000259" key="4">
    <source>
        <dbReference type="PROSITE" id="PS50994"/>
    </source>
</evidence>
<feature type="domain" description="Integrase catalytic" evidence="4">
    <location>
        <begin position="8"/>
        <end position="173"/>
    </location>
</feature>
<sequence length="702" mass="81827">MPFGQRKRAKCPLDIIHSDICGPINPSTWDNKRYYITFLDDYINYTMVYLLETKSEALEKFKEYAALVETKWNKKIINLRGDNGGEYTSREFKDWCKRKGININYTAPYSPQLNGKAERLNRILVEKARALLYNQENAKELWGEAIRVAAFLYNRSPNKTNNETAFEIWNGEKPNLKSLKIFGCKAYAKEMGQLKKLDKRSNDVIFGETAKEGRKKDKNLVRITSERKEENEPEEEPEESEEDNRQDIKEEDEWDTTYEDEEDSDREDQETGTRKNRQENPEERPNPHKVISSAPLRIILALAAVQNYHFVKFDIKTAFLYGEIQEEVYTRLPEGFEEDKGKICKLKKALYGLKQAPKRWNEKFTKSLKHGLDQLPTENCLFKRKDGTMFVAIHIDDGFIVGKRKEEIRKLIENLKKEFKLTEEEDSETYLGLEIEKKKENIKLSQEIYTKQVFEAYGMKDAKSAKTPLLPERENKTENVRKTFPYRQAKGSLLYLTTKTRPDLSYAVNYYSRYIQSPESKDFLNVKRIFRYLQNTKELGLVYGGEKDTEKLTAYCDSDYAGDPETRKSTTGYVIKYCGGPVSWCSRKQPIVALSSTEAEFISAAECCKELLYLKAVLEKLINKTVKAEMQIDNQSAIHLIKKDVLNRRSKHIDVRFRFIQEKVAENNIVVKYCSSENQPADILTKPLSYIKFEKHRENLVA</sequence>
<protein>
    <submittedName>
        <fullName evidence="5">Integrase core domain protein</fullName>
    </submittedName>
</protein>
<reference evidence="5 6" key="1">
    <citation type="submission" date="2015-04" db="EMBL/GenBank/DDBJ databases">
        <title>Lasius niger genome sequencing.</title>
        <authorList>
            <person name="Konorov E.A."/>
            <person name="Nikitin M.A."/>
            <person name="Kirill M.V."/>
            <person name="Chang P."/>
        </authorList>
    </citation>
    <scope>NUCLEOTIDE SEQUENCE [LARGE SCALE GENOMIC DNA]</scope>
    <source>
        <tissue evidence="5">Whole</tissue>
    </source>
</reference>
<evidence type="ECO:0000313" key="5">
    <source>
        <dbReference type="EMBL" id="KMQ87973.1"/>
    </source>
</evidence>
<evidence type="ECO:0000256" key="2">
    <source>
        <dbReference type="ARBA" id="ARBA00022801"/>
    </source>
</evidence>
<dbReference type="Pfam" id="PF07727">
    <property type="entry name" value="RVT_2"/>
    <property type="match status" value="1"/>
</dbReference>
<keyword evidence="2" id="KW-0378">Hydrolase</keyword>
<dbReference type="PROSITE" id="PS50994">
    <property type="entry name" value="INTEGRASE"/>
    <property type="match status" value="1"/>
</dbReference>
<dbReference type="GO" id="GO:0003676">
    <property type="term" value="F:nucleic acid binding"/>
    <property type="evidence" value="ECO:0007669"/>
    <property type="project" value="InterPro"/>
</dbReference>
<dbReference type="GO" id="GO:0071897">
    <property type="term" value="P:DNA biosynthetic process"/>
    <property type="evidence" value="ECO:0007669"/>
    <property type="project" value="UniProtKB-ARBA"/>
</dbReference>